<dbReference type="InterPro" id="IPR000089">
    <property type="entry name" value="Biotin_lipoyl"/>
</dbReference>
<feature type="domain" description="Lipoyl-binding" evidence="6">
    <location>
        <begin position="2"/>
        <end position="76"/>
    </location>
</feature>
<dbReference type="CDD" id="cd06849">
    <property type="entry name" value="lipoyl_domain"/>
    <property type="match status" value="1"/>
</dbReference>
<keyword evidence="3 7" id="KW-0808">Transferase</keyword>
<evidence type="ECO:0000259" key="6">
    <source>
        <dbReference type="PROSITE" id="PS50968"/>
    </source>
</evidence>
<dbReference type="PROSITE" id="PS00189">
    <property type="entry name" value="LIPOYL"/>
    <property type="match status" value="1"/>
</dbReference>
<dbReference type="InterPro" id="IPR050743">
    <property type="entry name" value="2-oxoacid_DH_E2_comp"/>
</dbReference>
<comment type="cofactor">
    <cofactor evidence="1">
        <name>(R)-lipoate</name>
        <dbReference type="ChEBI" id="CHEBI:83088"/>
    </cofactor>
</comment>
<dbReference type="GO" id="GO:0016407">
    <property type="term" value="F:acetyltransferase activity"/>
    <property type="evidence" value="ECO:0007669"/>
    <property type="project" value="TreeGrafter"/>
</dbReference>
<dbReference type="Proteomes" id="UP000244248">
    <property type="component" value="Unassembled WGS sequence"/>
</dbReference>
<comment type="caution">
    <text evidence="7">The sequence shown here is derived from an EMBL/GenBank/DDBJ whole genome shotgun (WGS) entry which is preliminary data.</text>
</comment>
<sequence>MSTEVRIPQIGFSTQEGTLTEWLIADGGKVEAGKPLFTLELDKSVQEVESPATGTLKIHAAAGEVYQVGALIAEIL</sequence>
<evidence type="ECO:0000256" key="1">
    <source>
        <dbReference type="ARBA" id="ARBA00001938"/>
    </source>
</evidence>
<keyword evidence="8" id="KW-1185">Reference proteome</keyword>
<dbReference type="SUPFAM" id="SSF51230">
    <property type="entry name" value="Single hybrid motif"/>
    <property type="match status" value="1"/>
</dbReference>
<dbReference type="Gene3D" id="2.40.50.100">
    <property type="match status" value="1"/>
</dbReference>
<evidence type="ECO:0000313" key="8">
    <source>
        <dbReference type="Proteomes" id="UP000244248"/>
    </source>
</evidence>
<dbReference type="EMBL" id="QANS01000007">
    <property type="protein sequence ID" value="PTU30166.1"/>
    <property type="molecule type" value="Genomic_DNA"/>
</dbReference>
<dbReference type="GO" id="GO:0031405">
    <property type="term" value="F:lipoic acid binding"/>
    <property type="evidence" value="ECO:0007669"/>
    <property type="project" value="TreeGrafter"/>
</dbReference>
<evidence type="ECO:0000256" key="5">
    <source>
        <dbReference type="ARBA" id="ARBA00023315"/>
    </source>
</evidence>
<gene>
    <name evidence="7" type="ORF">CJD38_16630</name>
</gene>
<dbReference type="RefSeq" id="WP_107941512.1">
    <property type="nucleotide sequence ID" value="NZ_QANS01000007.1"/>
</dbReference>
<evidence type="ECO:0000256" key="3">
    <source>
        <dbReference type="ARBA" id="ARBA00022679"/>
    </source>
</evidence>
<comment type="subunit">
    <text evidence="2">Forms a 24-polypeptide structural core with octahedral symmetry.</text>
</comment>
<dbReference type="GO" id="GO:0005737">
    <property type="term" value="C:cytoplasm"/>
    <property type="evidence" value="ECO:0007669"/>
    <property type="project" value="TreeGrafter"/>
</dbReference>
<dbReference type="AlphaFoldDB" id="A0A2T5MC69"/>
<dbReference type="InterPro" id="IPR003016">
    <property type="entry name" value="2-oxoA_DH_lipoyl-BS"/>
</dbReference>
<keyword evidence="5 7" id="KW-0012">Acyltransferase</keyword>
<dbReference type="PANTHER" id="PTHR43178">
    <property type="entry name" value="DIHYDROLIPOAMIDE ACETYLTRANSFERASE COMPONENT OF PYRUVATE DEHYDROGENASE COMPLEX"/>
    <property type="match status" value="1"/>
</dbReference>
<protein>
    <submittedName>
        <fullName evidence="7">Dihydrolipoamide acyltransferase</fullName>
    </submittedName>
</protein>
<evidence type="ECO:0000256" key="2">
    <source>
        <dbReference type="ARBA" id="ARBA00011484"/>
    </source>
</evidence>
<name>A0A2T5MC69_9GAMM</name>
<organism evidence="7 8">
    <name type="scientific">Stenotrophobium rhamnosiphilum</name>
    <dbReference type="NCBI Taxonomy" id="2029166"/>
    <lineage>
        <taxon>Bacteria</taxon>
        <taxon>Pseudomonadati</taxon>
        <taxon>Pseudomonadota</taxon>
        <taxon>Gammaproteobacteria</taxon>
        <taxon>Nevskiales</taxon>
        <taxon>Nevskiaceae</taxon>
        <taxon>Stenotrophobium</taxon>
    </lineage>
</organism>
<keyword evidence="4" id="KW-0450">Lipoyl</keyword>
<reference evidence="7 8" key="1">
    <citation type="submission" date="2018-04" db="EMBL/GenBank/DDBJ databases">
        <title>Novel species isolated from glacier.</title>
        <authorList>
            <person name="Liu Q."/>
            <person name="Xin Y.-H."/>
        </authorList>
    </citation>
    <scope>NUCLEOTIDE SEQUENCE [LARGE SCALE GENOMIC DNA]</scope>
    <source>
        <strain evidence="7 8">GT1R17</strain>
    </source>
</reference>
<proteinExistence type="predicted"/>
<dbReference type="Pfam" id="PF00364">
    <property type="entry name" value="Biotin_lipoyl"/>
    <property type="match status" value="1"/>
</dbReference>
<dbReference type="InterPro" id="IPR011053">
    <property type="entry name" value="Single_hybrid_motif"/>
</dbReference>
<dbReference type="PANTHER" id="PTHR43178:SF5">
    <property type="entry name" value="LIPOAMIDE ACYLTRANSFERASE COMPONENT OF BRANCHED-CHAIN ALPHA-KETO ACID DEHYDROGENASE COMPLEX, MITOCHONDRIAL"/>
    <property type="match status" value="1"/>
</dbReference>
<dbReference type="OrthoDB" id="6293210at2"/>
<dbReference type="PROSITE" id="PS50968">
    <property type="entry name" value="BIOTINYL_LIPOYL"/>
    <property type="match status" value="1"/>
</dbReference>
<evidence type="ECO:0000313" key="7">
    <source>
        <dbReference type="EMBL" id="PTU30166.1"/>
    </source>
</evidence>
<accession>A0A2T5MC69</accession>
<evidence type="ECO:0000256" key="4">
    <source>
        <dbReference type="ARBA" id="ARBA00022823"/>
    </source>
</evidence>